<keyword evidence="2" id="KW-1185">Reference proteome</keyword>
<dbReference type="Proteomes" id="UP000031967">
    <property type="component" value="Unassembled WGS sequence"/>
</dbReference>
<reference evidence="1 2" key="1">
    <citation type="submission" date="2014-12" db="EMBL/GenBank/DDBJ databases">
        <title>Draft genome sequence of Paenibacillus kamchatkensis strain B-2647.</title>
        <authorList>
            <person name="Karlyshev A.V."/>
            <person name="Kudryashova E.B."/>
        </authorList>
    </citation>
    <scope>NUCLEOTIDE SEQUENCE [LARGE SCALE GENOMIC DNA]</scope>
    <source>
        <strain evidence="1 2">VKM B-2647</strain>
    </source>
</reference>
<dbReference type="EMBL" id="JXAK01000001">
    <property type="protein sequence ID" value="KIL42504.1"/>
    <property type="molecule type" value="Genomic_DNA"/>
</dbReference>
<name>A0ABR5ANB5_9BACL</name>
<evidence type="ECO:0000313" key="1">
    <source>
        <dbReference type="EMBL" id="KIL42504.1"/>
    </source>
</evidence>
<comment type="caution">
    <text evidence="1">The sequence shown here is derived from an EMBL/GenBank/DDBJ whole genome shotgun (WGS) entry which is preliminary data.</text>
</comment>
<organism evidence="1 2">
    <name type="scientific">Gordoniibacillus kamchatkensis</name>
    <dbReference type="NCBI Taxonomy" id="1590651"/>
    <lineage>
        <taxon>Bacteria</taxon>
        <taxon>Bacillati</taxon>
        <taxon>Bacillota</taxon>
        <taxon>Bacilli</taxon>
        <taxon>Bacillales</taxon>
        <taxon>Paenibacillaceae</taxon>
        <taxon>Gordoniibacillus</taxon>
    </lineage>
</organism>
<accession>A0ABR5ANB5</accession>
<evidence type="ECO:0000313" key="2">
    <source>
        <dbReference type="Proteomes" id="UP000031967"/>
    </source>
</evidence>
<protein>
    <submittedName>
        <fullName evidence="1">Uncharacterized protein</fullName>
    </submittedName>
</protein>
<proteinExistence type="predicted"/>
<sequence>MGEFGEDVFAEVSEVLLAAPPPLVLEQADKIIKQKTRKNEAILRLNNFMSFSPLEGIFLLPHKVTAYIIFDQMITTSYKM</sequence>
<gene>
    <name evidence="1" type="ORF">SD70_01040</name>
</gene>